<dbReference type="InterPro" id="IPR025500">
    <property type="entry name" value="DUF4390"/>
</dbReference>
<gene>
    <name evidence="2" type="ORF">PL75_10635</name>
</gene>
<evidence type="ECO:0000313" key="3">
    <source>
        <dbReference type="Proteomes" id="UP000036027"/>
    </source>
</evidence>
<dbReference type="EMBL" id="JTDO01000026">
    <property type="protein sequence ID" value="KLT71983.1"/>
    <property type="molecule type" value="Genomic_DNA"/>
</dbReference>
<evidence type="ECO:0000313" key="2">
    <source>
        <dbReference type="EMBL" id="KLT71983.1"/>
    </source>
</evidence>
<feature type="chain" id="PRO_5005248524" description="DUF4390 domain-containing protein" evidence="1">
    <location>
        <begin position="29"/>
        <end position="197"/>
    </location>
</feature>
<keyword evidence="1" id="KW-0732">Signal</keyword>
<dbReference type="Pfam" id="PF14334">
    <property type="entry name" value="DUF4390"/>
    <property type="match status" value="1"/>
</dbReference>
<evidence type="ECO:0000256" key="1">
    <source>
        <dbReference type="SAM" id="SignalP"/>
    </source>
</evidence>
<feature type="signal peptide" evidence="1">
    <location>
        <begin position="1"/>
        <end position="28"/>
    </location>
</feature>
<comment type="caution">
    <text evidence="2">The sequence shown here is derived from an EMBL/GenBank/DDBJ whole genome shotgun (WGS) entry which is preliminary data.</text>
</comment>
<dbReference type="Proteomes" id="UP000036027">
    <property type="component" value="Unassembled WGS sequence"/>
</dbReference>
<organism evidence="2 3">
    <name type="scientific">Neisseria arctica</name>
    <dbReference type="NCBI Taxonomy" id="1470200"/>
    <lineage>
        <taxon>Bacteria</taxon>
        <taxon>Pseudomonadati</taxon>
        <taxon>Pseudomonadota</taxon>
        <taxon>Betaproteobacteria</taxon>
        <taxon>Neisseriales</taxon>
        <taxon>Neisseriaceae</taxon>
        <taxon>Neisseria</taxon>
    </lineage>
</organism>
<dbReference type="AlphaFoldDB" id="A0A0J1C146"/>
<dbReference type="STRING" id="1470200.PL75_10635"/>
<proteinExistence type="predicted"/>
<name>A0A0J1C146_9NEIS</name>
<reference evidence="2 3" key="1">
    <citation type="submission" date="2014-11" db="EMBL/GenBank/DDBJ databases">
        <title>Genome of a novel goose pathogen.</title>
        <authorList>
            <person name="Hansen C.M."/>
            <person name="Hueffer K."/>
            <person name="Choi S.C."/>
        </authorList>
    </citation>
    <scope>NUCLEOTIDE SEQUENCE [LARGE SCALE GENOMIC DNA]</scope>
    <source>
        <strain evidence="2 3">KH1503</strain>
    </source>
</reference>
<dbReference type="PATRIC" id="fig|1470200.3.peg.1464"/>
<dbReference type="OrthoDB" id="5298153at2"/>
<sequence length="197" mass="21628">MAFITRLSRNSRLLLQIILLAVSFQAAAEGITVTRAQAKLTGSGQLSISSRFNTELPDQLKQALTQGVPLTFTLTYQLTAPTIPAYRFRLGQLVSSDNSVQYKLSYHPLTNRYRVSVGTFSTEYNSLDTALRGIGAIANWQVMGKGSLQGVSAQDARADIRLSLSTSQLPKPFQINALTSRSWQLDSGWKALSITQE</sequence>
<accession>A0A0J1C146</accession>
<evidence type="ECO:0008006" key="4">
    <source>
        <dbReference type="Google" id="ProtNLM"/>
    </source>
</evidence>
<dbReference type="RefSeq" id="WP_047761913.1">
    <property type="nucleotide sequence ID" value="NZ_CP091510.1"/>
</dbReference>
<keyword evidence="3" id="KW-1185">Reference proteome</keyword>
<protein>
    <recommendedName>
        <fullName evidence="4">DUF4390 domain-containing protein</fullName>
    </recommendedName>
</protein>